<dbReference type="SUPFAM" id="SSF53328">
    <property type="entry name" value="Formyltransferase"/>
    <property type="match status" value="1"/>
</dbReference>
<evidence type="ECO:0000313" key="8">
    <source>
        <dbReference type="Proteomes" id="UP000005143"/>
    </source>
</evidence>
<organism evidence="7 8">
    <name type="scientific">Patulibacter medicamentivorans</name>
    <dbReference type="NCBI Taxonomy" id="1097667"/>
    <lineage>
        <taxon>Bacteria</taxon>
        <taxon>Bacillati</taxon>
        <taxon>Actinomycetota</taxon>
        <taxon>Thermoleophilia</taxon>
        <taxon>Solirubrobacterales</taxon>
        <taxon>Patulibacteraceae</taxon>
        <taxon>Patulibacter</taxon>
    </lineage>
</organism>
<protein>
    <recommendedName>
        <fullName evidence="3 4">Formyltetrahydrofolate deformylase</fullName>
        <ecNumber evidence="3 4">3.5.1.10</ecNumber>
    </recommendedName>
    <alternativeName>
        <fullName evidence="3">Formyl-FH(4) hydrolase</fullName>
    </alternativeName>
</protein>
<comment type="catalytic activity">
    <reaction evidence="3">
        <text>(6R)-10-formyltetrahydrofolate + H2O = (6S)-5,6,7,8-tetrahydrofolate + formate + H(+)</text>
        <dbReference type="Rhea" id="RHEA:19833"/>
        <dbReference type="ChEBI" id="CHEBI:15377"/>
        <dbReference type="ChEBI" id="CHEBI:15378"/>
        <dbReference type="ChEBI" id="CHEBI:15740"/>
        <dbReference type="ChEBI" id="CHEBI:57453"/>
        <dbReference type="ChEBI" id="CHEBI:195366"/>
        <dbReference type="EC" id="3.5.1.10"/>
    </reaction>
</comment>
<reference evidence="7 8" key="1">
    <citation type="journal article" date="2013" name="Biodegradation">
        <title>Quantitative proteomic analysis of ibuprofen-degrading Patulibacter sp. strain I11.</title>
        <authorList>
            <person name="Almeida B."/>
            <person name="Kjeldal H."/>
            <person name="Lolas I."/>
            <person name="Knudsen A.D."/>
            <person name="Carvalho G."/>
            <person name="Nielsen K.L."/>
            <person name="Barreto Crespo M.T."/>
            <person name="Stensballe A."/>
            <person name="Nielsen J.L."/>
        </authorList>
    </citation>
    <scope>NUCLEOTIDE SEQUENCE [LARGE SCALE GENOMIC DNA]</scope>
    <source>
        <strain evidence="7 8">I11</strain>
    </source>
</reference>
<keyword evidence="2 3" id="KW-0378">Hydrolase</keyword>
<dbReference type="AlphaFoldDB" id="H0E700"/>
<dbReference type="EC" id="3.5.1.10" evidence="3 4"/>
<dbReference type="UniPathway" id="UPA00074">
    <property type="reaction ID" value="UER00170"/>
</dbReference>
<name>H0E700_9ACTN</name>
<evidence type="ECO:0000259" key="6">
    <source>
        <dbReference type="PROSITE" id="PS51671"/>
    </source>
</evidence>
<dbReference type="GO" id="GO:0008864">
    <property type="term" value="F:formyltetrahydrofolate deformylase activity"/>
    <property type="evidence" value="ECO:0007669"/>
    <property type="project" value="UniProtKB-UniRule"/>
</dbReference>
<dbReference type="InterPro" id="IPR044074">
    <property type="entry name" value="PurU_ACT"/>
</dbReference>
<comment type="function">
    <text evidence="3">Catalyzes the hydrolysis of 10-formyltetrahydrofolate (formyl-FH4) to formate and tetrahydrofolate (FH4).</text>
</comment>
<dbReference type="CDD" id="cd04875">
    <property type="entry name" value="ACT_F4HF-DF"/>
    <property type="match status" value="1"/>
</dbReference>
<dbReference type="PRINTS" id="PR01575">
    <property type="entry name" value="FFH4HYDRLASE"/>
</dbReference>
<evidence type="ECO:0000313" key="7">
    <source>
        <dbReference type="EMBL" id="EHN10542.1"/>
    </source>
</evidence>
<dbReference type="HAMAP" id="MF_01927">
    <property type="entry name" value="PurU"/>
    <property type="match status" value="1"/>
</dbReference>
<dbReference type="InterPro" id="IPR004810">
    <property type="entry name" value="PurU"/>
</dbReference>
<feature type="active site" evidence="3">
    <location>
        <position position="308"/>
    </location>
</feature>
<dbReference type="SUPFAM" id="SSF55021">
    <property type="entry name" value="ACT-like"/>
    <property type="match status" value="1"/>
</dbReference>
<dbReference type="CDD" id="cd08648">
    <property type="entry name" value="FMT_core_Formyl-FH4-Hydrolase_C"/>
    <property type="match status" value="1"/>
</dbReference>
<dbReference type="InterPro" id="IPR045865">
    <property type="entry name" value="ACT-like_dom_sf"/>
</dbReference>
<evidence type="ECO:0000256" key="3">
    <source>
        <dbReference type="HAMAP-Rule" id="MF_01927"/>
    </source>
</evidence>
<dbReference type="InterPro" id="IPR041729">
    <property type="entry name" value="Formyl-FH4-Hydrolase_C"/>
</dbReference>
<keyword evidence="8" id="KW-1185">Reference proteome</keyword>
<comment type="similarity">
    <text evidence="3">Belongs to the PurU family.</text>
</comment>
<evidence type="ECO:0000256" key="1">
    <source>
        <dbReference type="ARBA" id="ARBA00022563"/>
    </source>
</evidence>
<dbReference type="Pfam" id="PF00551">
    <property type="entry name" value="Formyl_trans_N"/>
    <property type="match status" value="1"/>
</dbReference>
<dbReference type="EMBL" id="AGUD01000215">
    <property type="protein sequence ID" value="EHN10542.1"/>
    <property type="molecule type" value="Genomic_DNA"/>
</dbReference>
<dbReference type="Gene3D" id="3.40.50.170">
    <property type="entry name" value="Formyl transferase, N-terminal domain"/>
    <property type="match status" value="1"/>
</dbReference>
<dbReference type="Gene3D" id="3.30.70.260">
    <property type="match status" value="1"/>
</dbReference>
<dbReference type="NCBIfam" id="TIGR00655">
    <property type="entry name" value="PurU"/>
    <property type="match status" value="1"/>
</dbReference>
<sequence>MGRRRWRPRRRRAARARRRRVAGRPRRANSRPPPRSAVSAVVGTAGPRARRPGPAPTVANPVPEPSDLPTGREAPPEADVSDVGRLLVRCPDGPGIVAAVSGLLHAHGANIAQSDQYSTSLEGGTFLMRVVFHLPGLAQRRAHLERAFAERVAADHDMTWSLHDAARPKRAAILVSREDHCLLDLLWRTRRGELELDVGLVVSNHDDLRRDVEPFGIDYHHVPITPDTKPAAEQRLLELLDGQVDVVILARYMQILSGDLLERLGVPVINIHHSFLPAFVGAQPYAQARARGVKLVGATAHYVTEELDAGPIIEQDVARVSHRDDVPALIAVGRDIERTVLARAVAWHAADRVIVHDGTTVVL</sequence>
<dbReference type="PROSITE" id="PS51671">
    <property type="entry name" value="ACT"/>
    <property type="match status" value="1"/>
</dbReference>
<feature type="compositionally biased region" description="Basic residues" evidence="5">
    <location>
        <begin position="1"/>
        <end position="29"/>
    </location>
</feature>
<comment type="caution">
    <text evidence="7">The sequence shown here is derived from an EMBL/GenBank/DDBJ whole genome shotgun (WGS) entry which is preliminary data.</text>
</comment>
<dbReference type="InterPro" id="IPR002912">
    <property type="entry name" value="ACT_dom"/>
</dbReference>
<feature type="region of interest" description="Disordered" evidence="5">
    <location>
        <begin position="1"/>
        <end position="80"/>
    </location>
</feature>
<dbReference type="InterPro" id="IPR036477">
    <property type="entry name" value="Formyl_transf_N_sf"/>
</dbReference>
<dbReference type="NCBIfam" id="NF004684">
    <property type="entry name" value="PRK06027.1"/>
    <property type="match status" value="1"/>
</dbReference>
<feature type="domain" description="ACT" evidence="6">
    <location>
        <begin position="85"/>
        <end position="167"/>
    </location>
</feature>
<keyword evidence="3" id="KW-0658">Purine biosynthesis</keyword>
<dbReference type="Proteomes" id="UP000005143">
    <property type="component" value="Unassembled WGS sequence"/>
</dbReference>
<dbReference type="InterPro" id="IPR002376">
    <property type="entry name" value="Formyl_transf_N"/>
</dbReference>
<feature type="compositionally biased region" description="Low complexity" evidence="5">
    <location>
        <begin position="36"/>
        <end position="47"/>
    </location>
</feature>
<evidence type="ECO:0000256" key="4">
    <source>
        <dbReference type="NCBIfam" id="TIGR00655"/>
    </source>
</evidence>
<dbReference type="PANTHER" id="PTHR42706:SF1">
    <property type="entry name" value="FORMYLTETRAHYDROFOLATE DEFORMYLASE 2, MITOCHONDRIAL"/>
    <property type="match status" value="1"/>
</dbReference>
<dbReference type="Pfam" id="PF01842">
    <property type="entry name" value="ACT"/>
    <property type="match status" value="1"/>
</dbReference>
<dbReference type="PANTHER" id="PTHR42706">
    <property type="entry name" value="FORMYLTETRAHYDROFOLATE DEFORMYLASE"/>
    <property type="match status" value="1"/>
</dbReference>
<comment type="pathway">
    <text evidence="3">Purine metabolism; IMP biosynthesis via de novo pathway; formate from 10-formyl-5,6,7,8-tetrahydrofolate: step 1/1.</text>
</comment>
<dbReference type="GO" id="GO:0006730">
    <property type="term" value="P:one-carbon metabolic process"/>
    <property type="evidence" value="ECO:0007669"/>
    <property type="project" value="UniProtKB-KW"/>
</dbReference>
<dbReference type="GO" id="GO:0006189">
    <property type="term" value="P:'de novo' IMP biosynthetic process"/>
    <property type="evidence" value="ECO:0007669"/>
    <property type="project" value="UniProtKB-UniRule"/>
</dbReference>
<evidence type="ECO:0000256" key="2">
    <source>
        <dbReference type="ARBA" id="ARBA00022801"/>
    </source>
</evidence>
<keyword evidence="1 3" id="KW-0554">One-carbon metabolism</keyword>
<gene>
    <name evidence="3" type="primary">purU</name>
    <name evidence="7" type="ORF">PAI11_26020</name>
</gene>
<accession>H0E700</accession>
<evidence type="ECO:0000256" key="5">
    <source>
        <dbReference type="SAM" id="MobiDB-lite"/>
    </source>
</evidence>
<dbReference type="PATRIC" id="fig|1097667.3.peg.2582"/>
<proteinExistence type="inferred from homology"/>